<dbReference type="InterPro" id="IPR017850">
    <property type="entry name" value="Alkaline_phosphatase_core_sf"/>
</dbReference>
<dbReference type="OrthoDB" id="9769734at2"/>
<evidence type="ECO:0000313" key="2">
    <source>
        <dbReference type="Proteomes" id="UP000199008"/>
    </source>
</evidence>
<sequence length="831" mass="96704">MNVIEKLQQKIDEEHRQKGRAIVFWYDAQGQLEADELNSQLKGIEVRQLNDNNFFQLKVEIEIQNPETSYLIYSDEPRPRDNDNMLLDMLFYSVEFKADETALLSEVLNVEDFVLRPLMKEYPTFFASKERKNKLSKVLPAKADRGTFELSMMAVLTKSPAHDIKTITTQILMKGLDIETNELIKQLGKNYALDKSLEKIGRYFGISLTDSEEPLRQLVNTLIYQHFNQNFHGVVGKWDDQWKSTSPNICALYIEEWLNNRHAEMIENYIEIWEKEYDVQGTLDDYDVEQYAEVATFPRVDVLIIEKCVDELEHNTISPEKRLALIEKRLEMPWALKPKINCSYKTLYHVIKLERFKNEIKKIRHDDDLYSKYAENVYRIDQSYRHFMYYYTSLEANSRLQETAERVTNWYENDYLDELASLANERIEAGRKTKIMQQRAFFSKMISPILKREQTRVFVIISDALRYEAAHELNDKLAERENGKSHIQPMAASFPTYTQLGMASLLPHNELSFDETKGVLVDGQLTSGIENRRKILQKVEPDTEVMHLNKLLDMRSGEAERLLRGKRLIYLYHDHIDAVGDSAKSEGETYNAVDQAVNDLNMAVDRLSRLQAKRIFITADHGFLFQFNKIQEHGKIEAVRGDVLERSRRFAIGHNLSVPEGAIKLSEKQSALQGVEVVLAKRLNRFKTGGGLQFIHGGVMPQEAVVPLIDYRRIERADTVDIAVAVHKKIITDFRVPVSFYQEQSVSDEYTSRKIRAAFYQGDERISNTVELVFNLKGNNSERTRKVKFSLIEKHYKIGEPCTLRLENVTPKDTELYLEEEFILRLYDALY</sequence>
<organism evidence="1 2">
    <name type="scientific">Lacicoccus qingdaonensis</name>
    <dbReference type="NCBI Taxonomy" id="576118"/>
    <lineage>
        <taxon>Bacteria</taxon>
        <taxon>Bacillati</taxon>
        <taxon>Bacillota</taxon>
        <taxon>Bacilli</taxon>
        <taxon>Bacillales</taxon>
        <taxon>Salinicoccaceae</taxon>
        <taxon>Lacicoccus</taxon>
    </lineage>
</organism>
<dbReference type="NCBIfam" id="TIGR02687">
    <property type="entry name" value="BREX-1 system phosphatase PglZ type A"/>
    <property type="match status" value="1"/>
</dbReference>
<gene>
    <name evidence="1" type="ORF">SAMN05216216_10249</name>
</gene>
<dbReference type="AlphaFoldDB" id="A0A1G9AYX0"/>
<keyword evidence="2" id="KW-1185">Reference proteome</keyword>
<evidence type="ECO:0000313" key="1">
    <source>
        <dbReference type="EMBL" id="SDK32536.1"/>
    </source>
</evidence>
<protein>
    <submittedName>
        <fullName evidence="1">TIGR02687 family protein</fullName>
    </submittedName>
</protein>
<reference evidence="2" key="1">
    <citation type="submission" date="2016-10" db="EMBL/GenBank/DDBJ databases">
        <authorList>
            <person name="Varghese N."/>
            <person name="Submissions S."/>
        </authorList>
    </citation>
    <scope>NUCLEOTIDE SEQUENCE [LARGE SCALE GENOMIC DNA]</scope>
    <source>
        <strain evidence="2">CGMCC 1.8895</strain>
    </source>
</reference>
<name>A0A1G9AYX0_9BACL</name>
<dbReference type="SUPFAM" id="SSF53649">
    <property type="entry name" value="Alkaline phosphatase-like"/>
    <property type="match status" value="1"/>
</dbReference>
<dbReference type="STRING" id="576118.SAMN05216216_10249"/>
<dbReference type="Proteomes" id="UP000199008">
    <property type="component" value="Unassembled WGS sequence"/>
</dbReference>
<dbReference type="RefSeq" id="WP_092984058.1">
    <property type="nucleotide sequence ID" value="NZ_FNFY01000002.1"/>
</dbReference>
<proteinExistence type="predicted"/>
<dbReference type="Pfam" id="PF08665">
    <property type="entry name" value="PglZ"/>
    <property type="match status" value="1"/>
</dbReference>
<accession>A0A1G9AYX0</accession>
<dbReference type="InterPro" id="IPR014060">
    <property type="entry name" value="PglZ"/>
</dbReference>
<dbReference type="EMBL" id="FNFY01000002">
    <property type="protein sequence ID" value="SDK32536.1"/>
    <property type="molecule type" value="Genomic_DNA"/>
</dbReference>